<evidence type="ECO:0000259" key="2">
    <source>
        <dbReference type="PROSITE" id="PS50263"/>
    </source>
</evidence>
<accession>A0A844Z9G7</accession>
<keyword evidence="1 3" id="KW-0378">Hydrolase</keyword>
<dbReference type="PANTHER" id="PTHR23088">
    <property type="entry name" value="NITRILASE-RELATED"/>
    <property type="match status" value="1"/>
</dbReference>
<evidence type="ECO:0000313" key="3">
    <source>
        <dbReference type="EMBL" id="MXO83643.1"/>
    </source>
</evidence>
<dbReference type="InterPro" id="IPR045254">
    <property type="entry name" value="Nit1/2_C-N_Hydrolase"/>
</dbReference>
<comment type="caution">
    <text evidence="3">The sequence shown here is derived from an EMBL/GenBank/DDBJ whole genome shotgun (WGS) entry which is preliminary data.</text>
</comment>
<dbReference type="InterPro" id="IPR036526">
    <property type="entry name" value="C-N_Hydrolase_sf"/>
</dbReference>
<proteinExistence type="predicted"/>
<reference evidence="3 4" key="1">
    <citation type="submission" date="2019-12" db="EMBL/GenBank/DDBJ databases">
        <title>Genomic-based taxomic classification of the family Erythrobacteraceae.</title>
        <authorList>
            <person name="Xu L."/>
        </authorList>
    </citation>
    <scope>NUCLEOTIDE SEQUENCE [LARGE SCALE GENOMIC DNA]</scope>
    <source>
        <strain evidence="3 4">KCTC 42006</strain>
    </source>
</reference>
<dbReference type="InterPro" id="IPR003010">
    <property type="entry name" value="C-N_Hydrolase"/>
</dbReference>
<dbReference type="Gene3D" id="3.60.110.10">
    <property type="entry name" value="Carbon-nitrogen hydrolase"/>
    <property type="match status" value="1"/>
</dbReference>
<dbReference type="AlphaFoldDB" id="A0A844Z9G7"/>
<evidence type="ECO:0000256" key="1">
    <source>
        <dbReference type="ARBA" id="ARBA00022801"/>
    </source>
</evidence>
<dbReference type="Proteomes" id="UP000460290">
    <property type="component" value="Unassembled WGS sequence"/>
</dbReference>
<dbReference type="CDD" id="cd07572">
    <property type="entry name" value="nit"/>
    <property type="match status" value="1"/>
</dbReference>
<dbReference type="SUPFAM" id="SSF56317">
    <property type="entry name" value="Carbon-nitrogen hydrolase"/>
    <property type="match status" value="1"/>
</dbReference>
<sequence length="274" mass="29800">MTRIAVLQMTSGIDPEANCAAITDALSKAAQGRAAMLFTPEMCSLLDRDRARAAPHIVDEVENETLSAIQMACQQNDIWAVLGSIPVSRDSGKSANRSIVIDNEGVIRARYDKMHMFDVDLDTGESWRESNAYQAGDAVVAVETPIGRLGLTICYDIRFPALYQELGKQYCDAIAIPAAFTVPTGKDHWRVLQRARAIEASAYVVAAAQVGEHEDGRTTYGHSLVVDPWGKVILDMGDDTGLGFADIDPARIAEVRAQLPSLANRRDIPKSPQS</sequence>
<dbReference type="GO" id="GO:0016811">
    <property type="term" value="F:hydrolase activity, acting on carbon-nitrogen (but not peptide) bonds, in linear amides"/>
    <property type="evidence" value="ECO:0007669"/>
    <property type="project" value="InterPro"/>
</dbReference>
<dbReference type="OrthoDB" id="9811121at2"/>
<feature type="domain" description="CN hydrolase" evidence="2">
    <location>
        <begin position="2"/>
        <end position="249"/>
    </location>
</feature>
<dbReference type="PROSITE" id="PS50263">
    <property type="entry name" value="CN_HYDROLASE"/>
    <property type="match status" value="1"/>
</dbReference>
<gene>
    <name evidence="3" type="ORF">GRI35_09750</name>
</gene>
<keyword evidence="4" id="KW-1185">Reference proteome</keyword>
<name>A0A844Z9G7_9SPHN</name>
<protein>
    <submittedName>
        <fullName evidence="3">Carbon-nitrogen hydrolase family protein</fullName>
    </submittedName>
</protein>
<dbReference type="PANTHER" id="PTHR23088:SF27">
    <property type="entry name" value="DEAMINATED GLUTATHIONE AMIDASE"/>
    <property type="match status" value="1"/>
</dbReference>
<dbReference type="Pfam" id="PF00795">
    <property type="entry name" value="CN_hydrolase"/>
    <property type="match status" value="1"/>
</dbReference>
<dbReference type="EMBL" id="WTYZ01000001">
    <property type="protein sequence ID" value="MXO83643.1"/>
    <property type="molecule type" value="Genomic_DNA"/>
</dbReference>
<dbReference type="RefSeq" id="WP_160613980.1">
    <property type="nucleotide sequence ID" value="NZ_JAUFQM010000001.1"/>
</dbReference>
<organism evidence="3 4">
    <name type="scientific">Pontixanthobacter aestiaquae</name>
    <dbReference type="NCBI Taxonomy" id="1509367"/>
    <lineage>
        <taxon>Bacteria</taxon>
        <taxon>Pseudomonadati</taxon>
        <taxon>Pseudomonadota</taxon>
        <taxon>Alphaproteobacteria</taxon>
        <taxon>Sphingomonadales</taxon>
        <taxon>Erythrobacteraceae</taxon>
        <taxon>Pontixanthobacter</taxon>
    </lineage>
</organism>
<evidence type="ECO:0000313" key="4">
    <source>
        <dbReference type="Proteomes" id="UP000460290"/>
    </source>
</evidence>